<evidence type="ECO:0000256" key="1">
    <source>
        <dbReference type="SAM" id="Phobius"/>
    </source>
</evidence>
<evidence type="ECO:0000313" key="3">
    <source>
        <dbReference type="Proteomes" id="UP000271241"/>
    </source>
</evidence>
<dbReference type="AlphaFoldDB" id="A0A4P9XUK8"/>
<dbReference type="Proteomes" id="UP000271241">
    <property type="component" value="Unassembled WGS sequence"/>
</dbReference>
<feature type="transmembrane region" description="Helical" evidence="1">
    <location>
        <begin position="126"/>
        <end position="149"/>
    </location>
</feature>
<name>A0A4P9XUK8_9FUNG</name>
<protein>
    <submittedName>
        <fullName evidence="2">Uncharacterized protein</fullName>
    </submittedName>
</protein>
<feature type="transmembrane region" description="Helical" evidence="1">
    <location>
        <begin position="201"/>
        <end position="228"/>
    </location>
</feature>
<keyword evidence="3" id="KW-1185">Reference proteome</keyword>
<reference evidence="3" key="1">
    <citation type="journal article" date="2018" name="Nat. Microbiol.">
        <title>Leveraging single-cell genomics to expand the fungal tree of life.</title>
        <authorList>
            <person name="Ahrendt S.R."/>
            <person name="Quandt C.A."/>
            <person name="Ciobanu D."/>
            <person name="Clum A."/>
            <person name="Salamov A."/>
            <person name="Andreopoulos B."/>
            <person name="Cheng J.F."/>
            <person name="Woyke T."/>
            <person name="Pelin A."/>
            <person name="Henrissat B."/>
            <person name="Reynolds N.K."/>
            <person name="Benny G.L."/>
            <person name="Smith M.E."/>
            <person name="James T.Y."/>
            <person name="Grigoriev I.V."/>
        </authorList>
    </citation>
    <scope>NUCLEOTIDE SEQUENCE [LARGE SCALE GENOMIC DNA]</scope>
    <source>
        <strain evidence="3">RSA 1356</strain>
    </source>
</reference>
<gene>
    <name evidence="2" type="ORF">THASP1DRAFT_22291</name>
</gene>
<accession>A0A4P9XUK8</accession>
<keyword evidence="1" id="KW-0812">Transmembrane</keyword>
<dbReference type="EMBL" id="KZ992480">
    <property type="protein sequence ID" value="RKP09924.1"/>
    <property type="molecule type" value="Genomic_DNA"/>
</dbReference>
<organism evidence="2 3">
    <name type="scientific">Thamnocephalis sphaerospora</name>
    <dbReference type="NCBI Taxonomy" id="78915"/>
    <lineage>
        <taxon>Eukaryota</taxon>
        <taxon>Fungi</taxon>
        <taxon>Fungi incertae sedis</taxon>
        <taxon>Zoopagomycota</taxon>
        <taxon>Zoopagomycotina</taxon>
        <taxon>Zoopagomycetes</taxon>
        <taxon>Zoopagales</taxon>
        <taxon>Sigmoideomycetaceae</taxon>
        <taxon>Thamnocephalis</taxon>
    </lineage>
</organism>
<sequence length="233" mass="26044">MSARRPRLLLAWLGVSRPGLPCHLKTSPATKTLEHRSAKYVDSVQYRKTMSLLGRQAWQSYGNCIDGYCGSDGYCHKRKDDFHACTSANQCAGRLCVMHQDMERLVCRTPGKTLDISYTQLVTVNMWQLILGSALLAVALMLAIVHTLYRRHCRRRGIVLEKDPANASGPAVASYQQKVALGHRIGVWYSRLVAPVRVWRVAAITVGFVGVFFILYALIHAAFAPIAFPDDRL</sequence>
<evidence type="ECO:0000313" key="2">
    <source>
        <dbReference type="EMBL" id="RKP09924.1"/>
    </source>
</evidence>
<keyword evidence="1" id="KW-1133">Transmembrane helix</keyword>
<keyword evidence="1" id="KW-0472">Membrane</keyword>
<proteinExistence type="predicted"/>